<accession>A0A841HLW1</accession>
<dbReference type="GO" id="GO:0071978">
    <property type="term" value="P:bacterial-type flagellum-dependent swarming motility"/>
    <property type="evidence" value="ECO:0007669"/>
    <property type="project" value="TreeGrafter"/>
</dbReference>
<comment type="function">
    <text evidence="1 10">Controls the rotational direction of flagella during chemotaxis.</text>
</comment>
<evidence type="ECO:0000256" key="4">
    <source>
        <dbReference type="ARBA" id="ARBA00022475"/>
    </source>
</evidence>
<keyword evidence="6 10" id="KW-0812">Transmembrane</keyword>
<feature type="transmembrane region" description="Helical" evidence="10">
    <location>
        <begin position="16"/>
        <end position="36"/>
    </location>
</feature>
<evidence type="ECO:0000256" key="7">
    <source>
        <dbReference type="ARBA" id="ARBA00022779"/>
    </source>
</evidence>
<protein>
    <recommendedName>
        <fullName evidence="10">Flagellar protein FliL</fullName>
    </recommendedName>
</protein>
<dbReference type="InterPro" id="IPR005503">
    <property type="entry name" value="FliL"/>
</dbReference>
<keyword evidence="11" id="KW-0966">Cell projection</keyword>
<dbReference type="RefSeq" id="WP_184333298.1">
    <property type="nucleotide sequence ID" value="NZ_JACHHZ010000003.1"/>
</dbReference>
<keyword evidence="10" id="KW-0997">Cell inner membrane</keyword>
<evidence type="ECO:0000256" key="8">
    <source>
        <dbReference type="ARBA" id="ARBA00022989"/>
    </source>
</evidence>
<keyword evidence="7 10" id="KW-0283">Flagellar rotation</keyword>
<organism evidence="11 12">
    <name type="scientific">Povalibacter uvarum</name>
    <dbReference type="NCBI Taxonomy" id="732238"/>
    <lineage>
        <taxon>Bacteria</taxon>
        <taxon>Pseudomonadati</taxon>
        <taxon>Pseudomonadota</taxon>
        <taxon>Gammaproteobacteria</taxon>
        <taxon>Steroidobacterales</taxon>
        <taxon>Steroidobacteraceae</taxon>
        <taxon>Povalibacter</taxon>
    </lineage>
</organism>
<evidence type="ECO:0000256" key="10">
    <source>
        <dbReference type="RuleBase" id="RU364125"/>
    </source>
</evidence>
<dbReference type="AlphaFoldDB" id="A0A841HLW1"/>
<evidence type="ECO:0000256" key="5">
    <source>
        <dbReference type="ARBA" id="ARBA00022500"/>
    </source>
</evidence>
<keyword evidence="11" id="KW-0969">Cilium</keyword>
<dbReference type="PANTHER" id="PTHR35091">
    <property type="entry name" value="FLAGELLAR PROTEIN FLIL"/>
    <property type="match status" value="1"/>
</dbReference>
<comment type="subcellular location">
    <subcellularLocation>
        <location evidence="10">Cell inner membrane</location>
    </subcellularLocation>
    <subcellularLocation>
        <location evidence="2">Cell membrane</location>
        <topology evidence="2">Single-pass membrane protein</topology>
    </subcellularLocation>
</comment>
<dbReference type="GO" id="GO:0006935">
    <property type="term" value="P:chemotaxis"/>
    <property type="evidence" value="ECO:0007669"/>
    <property type="project" value="UniProtKB-KW"/>
</dbReference>
<keyword evidence="4" id="KW-1003">Cell membrane</keyword>
<evidence type="ECO:0000256" key="9">
    <source>
        <dbReference type="ARBA" id="ARBA00023136"/>
    </source>
</evidence>
<keyword evidence="5 10" id="KW-0145">Chemotaxis</keyword>
<evidence type="ECO:0000313" key="11">
    <source>
        <dbReference type="EMBL" id="MBB6094221.1"/>
    </source>
</evidence>
<reference evidence="11 12" key="1">
    <citation type="submission" date="2020-08" db="EMBL/GenBank/DDBJ databases">
        <title>Genomic Encyclopedia of Type Strains, Phase IV (KMG-IV): sequencing the most valuable type-strain genomes for metagenomic binning, comparative biology and taxonomic classification.</title>
        <authorList>
            <person name="Goeker M."/>
        </authorList>
    </citation>
    <scope>NUCLEOTIDE SEQUENCE [LARGE SCALE GENOMIC DNA]</scope>
    <source>
        <strain evidence="11 12">DSM 26723</strain>
    </source>
</reference>
<comment type="caution">
    <text evidence="11">The sequence shown here is derived from an EMBL/GenBank/DDBJ whole genome shotgun (WGS) entry which is preliminary data.</text>
</comment>
<keyword evidence="11" id="KW-0282">Flagellum</keyword>
<dbReference type="Pfam" id="PF03748">
    <property type="entry name" value="FliL"/>
    <property type="match status" value="1"/>
</dbReference>
<name>A0A841HLW1_9GAMM</name>
<dbReference type="PANTHER" id="PTHR35091:SF2">
    <property type="entry name" value="FLAGELLAR PROTEIN FLIL"/>
    <property type="match status" value="1"/>
</dbReference>
<evidence type="ECO:0000256" key="1">
    <source>
        <dbReference type="ARBA" id="ARBA00002254"/>
    </source>
</evidence>
<dbReference type="EMBL" id="JACHHZ010000003">
    <property type="protein sequence ID" value="MBB6094221.1"/>
    <property type="molecule type" value="Genomic_DNA"/>
</dbReference>
<evidence type="ECO:0000313" key="12">
    <source>
        <dbReference type="Proteomes" id="UP000588068"/>
    </source>
</evidence>
<dbReference type="Proteomes" id="UP000588068">
    <property type="component" value="Unassembled WGS sequence"/>
</dbReference>
<comment type="similarity">
    <text evidence="3 10">Belongs to the FliL family.</text>
</comment>
<proteinExistence type="inferred from homology"/>
<evidence type="ECO:0000256" key="3">
    <source>
        <dbReference type="ARBA" id="ARBA00008281"/>
    </source>
</evidence>
<sequence length="165" mass="17680">MSDAAAAPAPKSGPSMLVVILAALVAAGAAGAGVYFMTAKKDKGEEAAHAEEAKATTKTPALYAKLDPPFVANFEAKGAMRFLQVSVEVMTRDPLMLDTLKAHEPMIRNDLLMLFGNQKYEAINTSEGKERLRAEALETVRKIVTAEGGDGAKVEQLYFTSFVMQ</sequence>
<dbReference type="GO" id="GO:0009425">
    <property type="term" value="C:bacterial-type flagellum basal body"/>
    <property type="evidence" value="ECO:0007669"/>
    <property type="project" value="InterPro"/>
</dbReference>
<gene>
    <name evidence="11" type="ORF">HNQ60_003102</name>
</gene>
<evidence type="ECO:0000256" key="6">
    <source>
        <dbReference type="ARBA" id="ARBA00022692"/>
    </source>
</evidence>
<keyword evidence="12" id="KW-1185">Reference proteome</keyword>
<evidence type="ECO:0000256" key="2">
    <source>
        <dbReference type="ARBA" id="ARBA00004162"/>
    </source>
</evidence>
<keyword evidence="8 10" id="KW-1133">Transmembrane helix</keyword>
<keyword evidence="9 10" id="KW-0472">Membrane</keyword>
<dbReference type="GO" id="GO:0005886">
    <property type="term" value="C:plasma membrane"/>
    <property type="evidence" value="ECO:0007669"/>
    <property type="project" value="UniProtKB-SubCell"/>
</dbReference>